<comment type="caution">
    <text evidence="2">The sequence shown here is derived from an EMBL/GenBank/DDBJ whole genome shotgun (WGS) entry which is preliminary data.</text>
</comment>
<gene>
    <name evidence="2" type="ORF">F444_01670</name>
</gene>
<evidence type="ECO:0000256" key="1">
    <source>
        <dbReference type="SAM" id="MobiDB-lite"/>
    </source>
</evidence>
<protein>
    <submittedName>
        <fullName evidence="2">Uncharacterized protein</fullName>
    </submittedName>
</protein>
<dbReference type="AlphaFoldDB" id="A0A081AZT2"/>
<reference evidence="2 3" key="1">
    <citation type="submission" date="2013-11" db="EMBL/GenBank/DDBJ databases">
        <title>The Genome Sequence of Phytophthora parasitica P1976.</title>
        <authorList>
            <consortium name="The Broad Institute Genomics Platform"/>
            <person name="Russ C."/>
            <person name="Tyler B."/>
            <person name="Panabieres F."/>
            <person name="Shan W."/>
            <person name="Tripathy S."/>
            <person name="Grunwald N."/>
            <person name="Machado M."/>
            <person name="Johnson C.S."/>
            <person name="Walker B."/>
            <person name="Young S."/>
            <person name="Zeng Q."/>
            <person name="Gargeya S."/>
            <person name="Fitzgerald M."/>
            <person name="Haas B."/>
            <person name="Abouelleil A."/>
            <person name="Allen A.W."/>
            <person name="Alvarado L."/>
            <person name="Arachchi H.M."/>
            <person name="Berlin A.M."/>
            <person name="Chapman S.B."/>
            <person name="Gainer-Dewar J."/>
            <person name="Goldberg J."/>
            <person name="Griggs A."/>
            <person name="Gujja S."/>
            <person name="Hansen M."/>
            <person name="Howarth C."/>
            <person name="Imamovic A."/>
            <person name="Ireland A."/>
            <person name="Larimer J."/>
            <person name="McCowan C."/>
            <person name="Murphy C."/>
            <person name="Pearson M."/>
            <person name="Poon T.W."/>
            <person name="Priest M."/>
            <person name="Roberts A."/>
            <person name="Saif S."/>
            <person name="Shea T."/>
            <person name="Sisk P."/>
            <person name="Sykes S."/>
            <person name="Wortman J."/>
            <person name="Nusbaum C."/>
            <person name="Birren B."/>
        </authorList>
    </citation>
    <scope>NUCLEOTIDE SEQUENCE [LARGE SCALE GENOMIC DNA]</scope>
    <source>
        <strain evidence="2 3">P1976</strain>
    </source>
</reference>
<proteinExistence type="predicted"/>
<evidence type="ECO:0000313" key="2">
    <source>
        <dbReference type="EMBL" id="ETO84393.1"/>
    </source>
</evidence>
<feature type="region of interest" description="Disordered" evidence="1">
    <location>
        <begin position="1"/>
        <end position="37"/>
    </location>
</feature>
<feature type="compositionally biased region" description="Acidic residues" evidence="1">
    <location>
        <begin position="220"/>
        <end position="230"/>
    </location>
</feature>
<feature type="region of interest" description="Disordered" evidence="1">
    <location>
        <begin position="220"/>
        <end position="239"/>
    </location>
</feature>
<feature type="compositionally biased region" description="Basic residues" evidence="1">
    <location>
        <begin position="7"/>
        <end position="25"/>
    </location>
</feature>
<evidence type="ECO:0000313" key="3">
    <source>
        <dbReference type="Proteomes" id="UP000028582"/>
    </source>
</evidence>
<sequence>MSEVPRGQKRRHEGTNTARKRRRVRTGSEEAPAETASSLGGVAVFNSEWRALAKIGWTSKRASKSVLKKAPTQLTSMREGSAAILKRVQLPAKRQRSAVPVPRAEREEGVELGSGVAPHEQRAAVALKAAMLGWLMSAVPVAWVLTFRQPAPVPRAEREEGVELGSGVAPHEQRAAVALKAAMLGWLMSAVPVAWVLTFRQPAPVPRAEREEGMGPAEFVEPEEAAEPEEGEKLEGGGVSHDRRTLLALKVAAVPLVLST</sequence>
<dbReference type="Proteomes" id="UP000028582">
    <property type="component" value="Unassembled WGS sequence"/>
</dbReference>
<dbReference type="EMBL" id="ANJA01000312">
    <property type="protein sequence ID" value="ETO84393.1"/>
    <property type="molecule type" value="Genomic_DNA"/>
</dbReference>
<organism evidence="2 3">
    <name type="scientific">Phytophthora nicotianae P1976</name>
    <dbReference type="NCBI Taxonomy" id="1317066"/>
    <lineage>
        <taxon>Eukaryota</taxon>
        <taxon>Sar</taxon>
        <taxon>Stramenopiles</taxon>
        <taxon>Oomycota</taxon>
        <taxon>Peronosporomycetes</taxon>
        <taxon>Peronosporales</taxon>
        <taxon>Peronosporaceae</taxon>
        <taxon>Phytophthora</taxon>
    </lineage>
</organism>
<accession>A0A081AZT2</accession>
<name>A0A081AZT2_PHYNI</name>